<organism evidence="1 2">
    <name type="scientific">Dentiscutata erythropus</name>
    <dbReference type="NCBI Taxonomy" id="1348616"/>
    <lineage>
        <taxon>Eukaryota</taxon>
        <taxon>Fungi</taxon>
        <taxon>Fungi incertae sedis</taxon>
        <taxon>Mucoromycota</taxon>
        <taxon>Glomeromycotina</taxon>
        <taxon>Glomeromycetes</taxon>
        <taxon>Diversisporales</taxon>
        <taxon>Gigasporaceae</taxon>
        <taxon>Dentiscutata</taxon>
    </lineage>
</organism>
<accession>A0A9N9E9M2</accession>
<keyword evidence="2" id="KW-1185">Reference proteome</keyword>
<feature type="non-terminal residue" evidence="1">
    <location>
        <position position="1"/>
    </location>
</feature>
<proteinExistence type="predicted"/>
<protein>
    <submittedName>
        <fullName evidence="1">20685_t:CDS:1</fullName>
    </submittedName>
</protein>
<dbReference type="AlphaFoldDB" id="A0A9N9E9M2"/>
<comment type="caution">
    <text evidence="1">The sequence shown here is derived from an EMBL/GenBank/DDBJ whole genome shotgun (WGS) entry which is preliminary data.</text>
</comment>
<gene>
    <name evidence="1" type="ORF">DERYTH_LOCUS10974</name>
</gene>
<evidence type="ECO:0000313" key="1">
    <source>
        <dbReference type="EMBL" id="CAG8666201.1"/>
    </source>
</evidence>
<dbReference type="EMBL" id="CAJVPY010006623">
    <property type="protein sequence ID" value="CAG8666201.1"/>
    <property type="molecule type" value="Genomic_DNA"/>
</dbReference>
<evidence type="ECO:0000313" key="2">
    <source>
        <dbReference type="Proteomes" id="UP000789405"/>
    </source>
</evidence>
<dbReference type="Proteomes" id="UP000789405">
    <property type="component" value="Unassembled WGS sequence"/>
</dbReference>
<name>A0A9N9E9M2_9GLOM</name>
<sequence>VMINSEDSNESDKKESSNINKLEYKEYLLALKEYGMTLREQRFIQLN</sequence>
<reference evidence="1" key="1">
    <citation type="submission" date="2021-06" db="EMBL/GenBank/DDBJ databases">
        <authorList>
            <person name="Kallberg Y."/>
            <person name="Tangrot J."/>
            <person name="Rosling A."/>
        </authorList>
    </citation>
    <scope>NUCLEOTIDE SEQUENCE</scope>
    <source>
        <strain evidence="1">MA453B</strain>
    </source>
</reference>